<dbReference type="EMBL" id="HACM01006727">
    <property type="protein sequence ID" value="CRZ07169.1"/>
    <property type="molecule type" value="Transcribed_RNA"/>
</dbReference>
<name>A0A0H5REY0_9EUKA</name>
<dbReference type="PANTHER" id="PTHR35871:SF1">
    <property type="entry name" value="CXC1-LIKE CYSTEINE CLUSTER ASSOCIATED WITH KDZ TRANSPOSASES DOMAIN-CONTAINING PROTEIN"/>
    <property type="match status" value="1"/>
</dbReference>
<sequence length="285" mass="32776">MTELGFKKQIRKKGVYYDGHDREDVQLYLHKTFLPLLDSIEPRRTVYIGDGMDVAIPPENCNAVPIRVAYHDESIFYANDISDTYYGRDDDQELPKKGLGRCFHVSDFMFESCGFLNLEKVLTADQKLKLRKSGLLPQNLRSRVIICPGKNADAWWDCEQLLAQCKHTLDLFEIAYPGEIMCAIFDCSSNHQAFAHDALVVSRMNVNPGGKHPLMRDTFFISAHQRNQIDPTSVPQSMVFLNDYSHKQKDVACCTRTGASPRTSQMHWYLRRKAVKTDDRFLFLQ</sequence>
<reference evidence="1" key="1">
    <citation type="submission" date="2015-04" db="EMBL/GenBank/DDBJ databases">
        <title>The genome sequence of the plant pathogenic Rhizarian Plasmodiophora brassicae reveals insights in its biotrophic life cycle and the origin of chitin synthesis.</title>
        <authorList>
            <person name="Schwelm A."/>
            <person name="Fogelqvist J."/>
            <person name="Knaust A."/>
            <person name="Julke S."/>
            <person name="Lilja T."/>
            <person name="Dhandapani V."/>
            <person name="Bonilla-Rosso G."/>
            <person name="Karlsson M."/>
            <person name="Shevchenko A."/>
            <person name="Choi S.R."/>
            <person name="Kim H.G."/>
            <person name="Park J.Y."/>
            <person name="Lim Y.P."/>
            <person name="Ludwig-Muller J."/>
            <person name="Dixelius C."/>
        </authorList>
    </citation>
    <scope>NUCLEOTIDE SEQUENCE</scope>
    <source>
        <tissue evidence="1">Potato root galls</tissue>
    </source>
</reference>
<evidence type="ECO:0000313" key="1">
    <source>
        <dbReference type="EMBL" id="CRZ07169.1"/>
    </source>
</evidence>
<accession>A0A0H5REY0</accession>
<protein>
    <submittedName>
        <fullName evidence="1">Uncharacterized protein</fullName>
    </submittedName>
</protein>
<dbReference type="PANTHER" id="PTHR35871">
    <property type="entry name" value="EXPRESSED PROTEIN"/>
    <property type="match status" value="1"/>
</dbReference>
<organism evidence="1">
    <name type="scientific">Spongospora subterranea</name>
    <dbReference type="NCBI Taxonomy" id="70186"/>
    <lineage>
        <taxon>Eukaryota</taxon>
        <taxon>Sar</taxon>
        <taxon>Rhizaria</taxon>
        <taxon>Endomyxa</taxon>
        <taxon>Phytomyxea</taxon>
        <taxon>Plasmodiophorida</taxon>
        <taxon>Plasmodiophoridae</taxon>
        <taxon>Spongospora</taxon>
    </lineage>
</organism>
<proteinExistence type="predicted"/>
<dbReference type="AlphaFoldDB" id="A0A0H5REY0"/>